<keyword evidence="8" id="KW-0326">Glycosidase</keyword>
<dbReference type="SUPFAM" id="SSF51445">
    <property type="entry name" value="(Trans)glycosidases"/>
    <property type="match status" value="1"/>
</dbReference>
<comment type="catalytic activity">
    <reaction evidence="1">
        <text>Hydrolysis of terminal non-reducing alpha-L-rhamnose residues in alpha-L-rhamnosides.</text>
        <dbReference type="EC" id="3.2.1.40"/>
    </reaction>
</comment>
<dbReference type="GO" id="GO:0031176">
    <property type="term" value="F:endo-1,4-beta-xylanase activity"/>
    <property type="evidence" value="ECO:0007669"/>
    <property type="project" value="UniProtKB-EC"/>
</dbReference>
<dbReference type="PROSITE" id="PS51760">
    <property type="entry name" value="GH10_2"/>
    <property type="match status" value="1"/>
</dbReference>
<evidence type="ECO:0000256" key="1">
    <source>
        <dbReference type="ARBA" id="ARBA00001445"/>
    </source>
</evidence>
<dbReference type="Pfam" id="PF00331">
    <property type="entry name" value="Glyco_hydro_10"/>
    <property type="match status" value="1"/>
</dbReference>
<proteinExistence type="predicted"/>
<dbReference type="InterPro" id="IPR035398">
    <property type="entry name" value="Bac_rhamnosid_C"/>
</dbReference>
<accession>A0ABX5XIJ8</accession>
<dbReference type="Gene3D" id="1.50.10.10">
    <property type="match status" value="1"/>
</dbReference>
<evidence type="ECO:0000313" key="8">
    <source>
        <dbReference type="EMBL" id="QDV81612.1"/>
    </source>
</evidence>
<dbReference type="Gene3D" id="2.60.40.10">
    <property type="entry name" value="Immunoglobulins"/>
    <property type="match status" value="1"/>
</dbReference>
<dbReference type="PANTHER" id="PTHR33307:SF6">
    <property type="entry name" value="ALPHA-RHAMNOSIDASE (EUROFUNG)-RELATED"/>
    <property type="match status" value="1"/>
</dbReference>
<dbReference type="SUPFAM" id="SSF48208">
    <property type="entry name" value="Six-hairpin glycosidases"/>
    <property type="match status" value="1"/>
</dbReference>
<evidence type="ECO:0000256" key="5">
    <source>
        <dbReference type="ARBA" id="ARBA00023326"/>
    </source>
</evidence>
<dbReference type="InterPro" id="IPR013737">
    <property type="entry name" value="Bac_rhamnosid_N"/>
</dbReference>
<evidence type="ECO:0000259" key="7">
    <source>
        <dbReference type="PROSITE" id="PS51760"/>
    </source>
</evidence>
<dbReference type="EMBL" id="CP036432">
    <property type="protein sequence ID" value="QDV81612.1"/>
    <property type="molecule type" value="Genomic_DNA"/>
</dbReference>
<dbReference type="InterPro" id="IPR008928">
    <property type="entry name" value="6-hairpin_glycosidase_sf"/>
</dbReference>
<feature type="signal peptide" evidence="6">
    <location>
        <begin position="1"/>
        <end position="25"/>
    </location>
</feature>
<dbReference type="Gene3D" id="2.60.120.260">
    <property type="entry name" value="Galactose-binding domain-like"/>
    <property type="match status" value="2"/>
</dbReference>
<organism evidence="8 9">
    <name type="scientific">Stieleria magnilauensis</name>
    <dbReference type="NCBI Taxonomy" id="2527963"/>
    <lineage>
        <taxon>Bacteria</taxon>
        <taxon>Pseudomonadati</taxon>
        <taxon>Planctomycetota</taxon>
        <taxon>Planctomycetia</taxon>
        <taxon>Pirellulales</taxon>
        <taxon>Pirellulaceae</taxon>
        <taxon>Stieleria</taxon>
    </lineage>
</organism>
<dbReference type="Gene3D" id="2.60.420.10">
    <property type="entry name" value="Maltose phosphorylase, domain 3"/>
    <property type="match status" value="1"/>
</dbReference>
<evidence type="ECO:0000256" key="3">
    <source>
        <dbReference type="ARBA" id="ARBA00022801"/>
    </source>
</evidence>
<keyword evidence="5" id="KW-0624">Polysaccharide degradation</keyword>
<dbReference type="EC" id="3.2.1.40" evidence="2"/>
<gene>
    <name evidence="8" type="primary">xynZ_1</name>
    <name evidence="8" type="ORF">TBK1r_05310</name>
</gene>
<dbReference type="Pfam" id="PF25788">
    <property type="entry name" value="Ig_Rha78A_N"/>
    <property type="match status" value="1"/>
</dbReference>
<dbReference type="InterPro" id="IPR017853">
    <property type="entry name" value="GH"/>
</dbReference>
<dbReference type="Pfam" id="PF17389">
    <property type="entry name" value="Bac_rhamnosid6H"/>
    <property type="match status" value="1"/>
</dbReference>
<dbReference type="InterPro" id="IPR001000">
    <property type="entry name" value="GH10_dom"/>
</dbReference>
<keyword evidence="3 8" id="KW-0378">Hydrolase</keyword>
<dbReference type="InterPro" id="IPR016007">
    <property type="entry name" value="Alpha_rhamnosid"/>
</dbReference>
<evidence type="ECO:0000256" key="6">
    <source>
        <dbReference type="SAM" id="SignalP"/>
    </source>
</evidence>
<dbReference type="InterPro" id="IPR035396">
    <property type="entry name" value="Bac_rhamnosid6H"/>
</dbReference>
<dbReference type="InterPro" id="IPR013783">
    <property type="entry name" value="Ig-like_fold"/>
</dbReference>
<dbReference type="Gene3D" id="3.20.20.80">
    <property type="entry name" value="Glycosidases"/>
    <property type="match status" value="1"/>
</dbReference>
<dbReference type="RefSeq" id="WP_419580896.1">
    <property type="nucleotide sequence ID" value="NZ_CP036432.1"/>
</dbReference>
<evidence type="ECO:0000256" key="2">
    <source>
        <dbReference type="ARBA" id="ARBA00012652"/>
    </source>
</evidence>
<reference evidence="8 9" key="1">
    <citation type="submission" date="2019-02" db="EMBL/GenBank/DDBJ databases">
        <title>Deep-cultivation of Planctomycetes and their phenomic and genomic characterization uncovers novel biology.</title>
        <authorList>
            <person name="Wiegand S."/>
            <person name="Jogler M."/>
            <person name="Boedeker C."/>
            <person name="Pinto D."/>
            <person name="Vollmers J."/>
            <person name="Rivas-Marin E."/>
            <person name="Kohn T."/>
            <person name="Peeters S.H."/>
            <person name="Heuer A."/>
            <person name="Rast P."/>
            <person name="Oberbeckmann S."/>
            <person name="Bunk B."/>
            <person name="Jeske O."/>
            <person name="Meyerdierks A."/>
            <person name="Storesund J.E."/>
            <person name="Kallscheuer N."/>
            <person name="Luecker S."/>
            <person name="Lage O.M."/>
            <person name="Pohl T."/>
            <person name="Merkel B.J."/>
            <person name="Hornburger P."/>
            <person name="Mueller R.-W."/>
            <person name="Bruemmer F."/>
            <person name="Labrenz M."/>
            <person name="Spormann A.M."/>
            <person name="Op den Camp H."/>
            <person name="Overmann J."/>
            <person name="Amann R."/>
            <person name="Jetten M.S.M."/>
            <person name="Mascher T."/>
            <person name="Medema M.H."/>
            <person name="Devos D.P."/>
            <person name="Kaster A.-K."/>
            <person name="Ovreas L."/>
            <person name="Rohde M."/>
            <person name="Galperin M.Y."/>
            <person name="Jogler C."/>
        </authorList>
    </citation>
    <scope>NUCLEOTIDE SEQUENCE [LARGE SCALE GENOMIC DNA]</scope>
    <source>
        <strain evidence="8 9">TBK1r</strain>
    </source>
</reference>
<sequence>MQSYTSLRFALVVWSLVLGSTLGDAAKPQPHSLRVDENVVDPIGFHNPSPVFSWKLPVAADVNAQTAYQIVVHQRSESGATADPIWDSGKVASGHSVWVPYAGPALESRQQITWRVKFWDDQARESEWSEEASIEMGLLGHDDWDAKWIELDRGKRQPDEVNILKAEFGNRTAGDAKTKNVTENIRRAIQRGSTPIRVVPARLGGDPAPGDAKTLWVDYEINGVRKQIELPENRAFDPYPAITAQPATYLRRAFDAPGEIVKARLYASALGIYEFRINGKRVDTDLLSPGYTVYSERVESLTYDVTDLVNVGSNVIGATLGEGWYAGNLLLRKRTELMGLTPKLLAQLELTYADGRVERIVSDQRWRATDQGPIRAAGFYHGEDYDASQHLGRWTQPGDADADWMPVKSTPLSNGPRVVPKRLPPVRVMDRLQAVKLTQPEPGKYVFDFGQNQVGIPTITMPVKQGETVQIRFAEMLQPDGTLYTENYRTARSQATYVAAESGTVTYQPTLTFFGYRYLELSGLSAGEKLTTESVIANVIHTDFRDKGRFTSSHAKLNQLQSNIRWGQISNFVDIPTDCPQRDERLGWTGDAQVFLPTSFFNKDVHSFWARWLQSVRDAQNEEGEIPHTVPATNFGYSSPGWADVIVTAPWEIYERTGDIRILRDNYDAMKNWVSVYERRSNDLIPTLTGFGDWLQPYAKSDRKGDTAQDLIATAYFGRDARILSWTATALAETEDAARYKQLHADIRAAFTARYFPDGKPRPGADTQTACLMGLGYDLIDADQRENVESVLLKKYEEAGRHLQTGFLGTPLLAPVFDALGHGDICYELLFKQSYPSWFYSINQGATTMWERWNSYSHADGFGDASMNSFNHYAYGAIGQFMYERVAGLSPDPAHPGYQHFFVRPLIGEPLSSAAAELDTPYGIAKSGWARTKTGLVIDAIVPPNATATAILPTDRIGSVSLNGTPLRNDSVKKANGTLLVELQPGTHQFVLNNDDLAQAPHAVAPPEGGREVLSFGPTQEVKFRSHHVTADATWTEVGDMPFQHSYRIESDQRFSDPANMRVQIPITQAIKKGDVVLVSFWVRRPNAGGQPNNIYYSITDESDAAVYANTLSAYREWNQQVRSFVAGRDINPASDVVQFDMGEAGTIVEIADLRLVNYGTDRDIATLPKTTVMYAGREKDAAWRKAALARIETIRKGDLTIEVVDAQGRPVTGARVTVAMQKHAFGFGSAVNAEVLGAPRSDFPINPKKQIVVSWDEAQQYRQVVKKYFDRVTFESELRPHNWQSLQSNHPVWQRRKTILMDRTLPWLRENNIAARGHYIGWAPMDFNSVEKQFVGNPEGHRKWLWNHMADVLPATSKYVNEWDTINHIIGWGKHTYEMEYGGPKIYAEILAEARRLAPDASHAINEGKVLPDGYKREPYKKIIRYLNEQNQSPDIVGFMGHFGLTTLTPPEELLKVYDEFAEIAPRLQLSEFDVDAGDDDALQADYFRDVLIASFSHPNMEAIVQWGFWEKMHWKPAAALWREDWTLKPAGKVFVDLVASRWWTDESLTTDAQGQTRTRGFLGDYQITARYGDLSETVTTTLHREGTTVRIRLR</sequence>
<dbReference type="Pfam" id="PF17390">
    <property type="entry name" value="Bac_rhamnosid_C"/>
    <property type="match status" value="1"/>
</dbReference>
<dbReference type="InterPro" id="IPR008902">
    <property type="entry name" value="Rhamnosid_concanavalin"/>
</dbReference>
<dbReference type="PANTHER" id="PTHR33307">
    <property type="entry name" value="ALPHA-RHAMNOSIDASE (EUROFUNG)"/>
    <property type="match status" value="1"/>
</dbReference>
<keyword evidence="6" id="KW-0732">Signal</keyword>
<feature type="chain" id="PRO_5046758570" description="alpha-L-rhamnosidase" evidence="6">
    <location>
        <begin position="26"/>
        <end position="1596"/>
    </location>
</feature>
<keyword evidence="4" id="KW-0119">Carbohydrate metabolism</keyword>
<keyword evidence="9" id="KW-1185">Reference proteome</keyword>
<dbReference type="Pfam" id="PF08531">
    <property type="entry name" value="Bac_rhamnosid_N"/>
    <property type="match status" value="1"/>
</dbReference>
<feature type="domain" description="GH10" evidence="7">
    <location>
        <begin position="1230"/>
        <end position="1539"/>
    </location>
</feature>
<protein>
    <recommendedName>
        <fullName evidence="2">alpha-L-rhamnosidase</fullName>
        <ecNumber evidence="2">3.2.1.40</ecNumber>
    </recommendedName>
</protein>
<evidence type="ECO:0000256" key="4">
    <source>
        <dbReference type="ARBA" id="ARBA00023277"/>
    </source>
</evidence>
<name>A0ABX5XIJ8_9BACT</name>
<evidence type="ECO:0000313" key="9">
    <source>
        <dbReference type="Proteomes" id="UP000318081"/>
    </source>
</evidence>
<dbReference type="InterPro" id="IPR012341">
    <property type="entry name" value="6hp_glycosidase-like_sf"/>
</dbReference>
<dbReference type="Proteomes" id="UP000318081">
    <property type="component" value="Chromosome"/>
</dbReference>
<dbReference type="Pfam" id="PF05592">
    <property type="entry name" value="Bac_rhamnosid"/>
    <property type="match status" value="1"/>
</dbReference>